<reference evidence="1 2" key="1">
    <citation type="journal article" date="2018" name="Int. J. Syst. Evol. Microbiol.">
        <title>Lactobacillus paragasseri sp. nov., a sister taxon of Lactobacillus gasseri, based on whole-genome sequence analyses.</title>
        <authorList>
            <person name="Tanizawa Y."/>
            <person name="Tada I."/>
            <person name="Kobayashi H."/>
            <person name="Endo A."/>
            <person name="Maeno S."/>
            <person name="Toyoda A."/>
            <person name="Arita M."/>
            <person name="Nakamura Y."/>
            <person name="Sakamoto M."/>
            <person name="Ohkuma M."/>
            <person name="Tohno M."/>
        </authorList>
    </citation>
    <scope>NUCLEOTIDE SEQUENCE [LARGE SCALE GENOMIC DNA]</scope>
    <source>
        <strain evidence="1 2">JCM 1025</strain>
    </source>
</reference>
<evidence type="ECO:0008006" key="3">
    <source>
        <dbReference type="Google" id="ProtNLM"/>
    </source>
</evidence>
<dbReference type="AlphaFoldDB" id="A0AB33ZWV5"/>
<gene>
    <name evidence="1" type="ORF">LJCM1025_12840</name>
</gene>
<comment type="caution">
    <text evidence="1">The sequence shown here is derived from an EMBL/GenBank/DDBJ whole genome shotgun (WGS) entry which is preliminary data.</text>
</comment>
<evidence type="ECO:0000313" key="2">
    <source>
        <dbReference type="Proteomes" id="UP000250668"/>
    </source>
</evidence>
<dbReference type="InterPro" id="IPR025427">
    <property type="entry name" value="DUF4160"/>
</dbReference>
<accession>A0AB33ZWV5</accession>
<protein>
    <recommendedName>
        <fullName evidence="3">DUF4160 domain-containing protein</fullName>
    </recommendedName>
</protein>
<dbReference type="Proteomes" id="UP000250668">
    <property type="component" value="Unassembled WGS sequence"/>
</dbReference>
<dbReference type="Pfam" id="PF13711">
    <property type="entry name" value="DUF4160"/>
    <property type="match status" value="1"/>
</dbReference>
<organism evidence="1 2">
    <name type="scientific">Lactobacillus gasseri</name>
    <dbReference type="NCBI Taxonomy" id="1596"/>
    <lineage>
        <taxon>Bacteria</taxon>
        <taxon>Bacillati</taxon>
        <taxon>Bacillota</taxon>
        <taxon>Bacilli</taxon>
        <taxon>Lactobacillales</taxon>
        <taxon>Lactobacillaceae</taxon>
        <taxon>Lactobacillus</taxon>
    </lineage>
</organism>
<evidence type="ECO:0000313" key="1">
    <source>
        <dbReference type="EMBL" id="GBA96955.1"/>
    </source>
</evidence>
<sequence length="92" mass="10515">MPNIFSTLGYHIYFWSSENNEPIHVHVSKGRPNAHATKLWLTKSGGCVLASNGSNLSSHDINKLIDVITAQYDLICESWLKYFNVKQIQFYI</sequence>
<name>A0AB33ZWV5_LACGS</name>
<dbReference type="EMBL" id="BEXJ01000002">
    <property type="protein sequence ID" value="GBA96955.1"/>
    <property type="molecule type" value="Genomic_DNA"/>
</dbReference>
<proteinExistence type="predicted"/>
<dbReference type="RefSeq" id="WP_095670061.1">
    <property type="nucleotide sequence ID" value="NZ_BEXJ01000002.1"/>
</dbReference>